<dbReference type="InterPro" id="IPR000719">
    <property type="entry name" value="Prot_kinase_dom"/>
</dbReference>
<dbReference type="PRINTS" id="PR00109">
    <property type="entry name" value="TYRKINASE"/>
</dbReference>
<dbReference type="InterPro" id="IPR001245">
    <property type="entry name" value="Ser-Thr/Tyr_kinase_cat_dom"/>
</dbReference>
<dbReference type="GO" id="GO:0007169">
    <property type="term" value="P:cell surface receptor protein tyrosine kinase signaling pathway"/>
    <property type="evidence" value="ECO:0007669"/>
    <property type="project" value="TreeGrafter"/>
</dbReference>
<proteinExistence type="predicted"/>
<evidence type="ECO:0000256" key="1">
    <source>
        <dbReference type="ARBA" id="ARBA00004167"/>
    </source>
</evidence>
<dbReference type="Gene3D" id="1.10.472.10">
    <property type="entry name" value="Cyclin-like"/>
    <property type="match status" value="2"/>
</dbReference>
<reference evidence="5 6" key="1">
    <citation type="submission" date="2016-04" db="EMBL/GenBank/DDBJ databases">
        <title>The genome of Intoshia linei affirms orthonectids as highly simplified spiralians.</title>
        <authorList>
            <person name="Mikhailov K.V."/>
            <person name="Slusarev G.S."/>
            <person name="Nikitin M.A."/>
            <person name="Logacheva M.D."/>
            <person name="Penin A."/>
            <person name="Aleoshin V."/>
            <person name="Panchin Y.V."/>
        </authorList>
    </citation>
    <scope>NUCLEOTIDE SEQUENCE [LARGE SCALE GENOMIC DNA]</scope>
    <source>
        <strain evidence="5">Intl2013</strain>
        <tissue evidence="5">Whole animal</tissue>
    </source>
</reference>
<dbReference type="InterPro" id="IPR008266">
    <property type="entry name" value="Tyr_kinase_AS"/>
</dbReference>
<evidence type="ECO:0000256" key="2">
    <source>
        <dbReference type="ARBA" id="ARBA00051243"/>
    </source>
</evidence>
<dbReference type="SMART" id="SM00219">
    <property type="entry name" value="TyrKc"/>
    <property type="match status" value="1"/>
</dbReference>
<dbReference type="Pfam" id="PF07714">
    <property type="entry name" value="PK_Tyr_Ser-Thr"/>
    <property type="match status" value="2"/>
</dbReference>
<keyword evidence="6" id="KW-1185">Reference proteome</keyword>
<feature type="domain" description="Protein kinase" evidence="4">
    <location>
        <begin position="90"/>
        <end position="350"/>
    </location>
</feature>
<protein>
    <recommendedName>
        <fullName evidence="4">Protein kinase domain-containing protein</fullName>
    </recommendedName>
</protein>
<dbReference type="SUPFAM" id="SSF56112">
    <property type="entry name" value="Protein kinase-like (PK-like)"/>
    <property type="match status" value="1"/>
</dbReference>
<dbReference type="OrthoDB" id="340962at2759"/>
<dbReference type="PROSITE" id="PS50011">
    <property type="entry name" value="PROTEIN_KINASE_DOM"/>
    <property type="match status" value="1"/>
</dbReference>
<dbReference type="PANTHER" id="PTHR24416">
    <property type="entry name" value="TYROSINE-PROTEIN KINASE RECEPTOR"/>
    <property type="match status" value="1"/>
</dbReference>
<gene>
    <name evidence="5" type="ORF">A3Q56_01089</name>
</gene>
<dbReference type="SUPFAM" id="SSF47954">
    <property type="entry name" value="Cyclin-like"/>
    <property type="match status" value="2"/>
</dbReference>
<comment type="caution">
    <text evidence="5">The sequence shown here is derived from an EMBL/GenBank/DDBJ whole genome shotgun (WGS) entry which is preliminary data.</text>
</comment>
<dbReference type="EMBL" id="LWCA01000077">
    <property type="protein sequence ID" value="OAF71132.1"/>
    <property type="molecule type" value="Genomic_DNA"/>
</dbReference>
<dbReference type="GO" id="GO:0005524">
    <property type="term" value="F:ATP binding"/>
    <property type="evidence" value="ECO:0007669"/>
    <property type="project" value="UniProtKB-UniRule"/>
</dbReference>
<keyword evidence="3" id="KW-0547">Nucleotide-binding</keyword>
<accession>A0A177BBW6</accession>
<dbReference type="GO" id="GO:0005886">
    <property type="term" value="C:plasma membrane"/>
    <property type="evidence" value="ECO:0007669"/>
    <property type="project" value="TreeGrafter"/>
</dbReference>
<dbReference type="InterPro" id="IPR013763">
    <property type="entry name" value="Cyclin-like_dom"/>
</dbReference>
<dbReference type="AlphaFoldDB" id="A0A177BBW6"/>
<organism evidence="5 6">
    <name type="scientific">Intoshia linei</name>
    <dbReference type="NCBI Taxonomy" id="1819745"/>
    <lineage>
        <taxon>Eukaryota</taxon>
        <taxon>Metazoa</taxon>
        <taxon>Spiralia</taxon>
        <taxon>Lophotrochozoa</taxon>
        <taxon>Mesozoa</taxon>
        <taxon>Orthonectida</taxon>
        <taxon>Rhopaluridae</taxon>
        <taxon>Intoshia</taxon>
    </lineage>
</organism>
<dbReference type="InterPro" id="IPR020635">
    <property type="entry name" value="Tyr_kinase_cat_dom"/>
</dbReference>
<dbReference type="PROSITE" id="PS00107">
    <property type="entry name" value="PROTEIN_KINASE_ATP"/>
    <property type="match status" value="1"/>
</dbReference>
<dbReference type="Proteomes" id="UP000078046">
    <property type="component" value="Unassembled WGS sequence"/>
</dbReference>
<name>A0A177BBW6_9BILA</name>
<dbReference type="CDD" id="cd00192">
    <property type="entry name" value="PTKc"/>
    <property type="match status" value="1"/>
</dbReference>
<comment type="catalytic activity">
    <reaction evidence="2">
        <text>L-tyrosyl-[protein] + ATP = O-phospho-L-tyrosyl-[protein] + ADP + H(+)</text>
        <dbReference type="Rhea" id="RHEA:10596"/>
        <dbReference type="Rhea" id="RHEA-COMP:10136"/>
        <dbReference type="Rhea" id="RHEA-COMP:20101"/>
        <dbReference type="ChEBI" id="CHEBI:15378"/>
        <dbReference type="ChEBI" id="CHEBI:30616"/>
        <dbReference type="ChEBI" id="CHEBI:46858"/>
        <dbReference type="ChEBI" id="CHEBI:61978"/>
        <dbReference type="ChEBI" id="CHEBI:456216"/>
        <dbReference type="EC" id="2.7.10.1"/>
    </reaction>
</comment>
<evidence type="ECO:0000313" key="5">
    <source>
        <dbReference type="EMBL" id="OAF71132.1"/>
    </source>
</evidence>
<dbReference type="InterPro" id="IPR050122">
    <property type="entry name" value="RTK"/>
</dbReference>
<dbReference type="Gene3D" id="1.10.510.10">
    <property type="entry name" value="Transferase(Phosphotransferase) domain 1"/>
    <property type="match status" value="1"/>
</dbReference>
<dbReference type="InterPro" id="IPR011009">
    <property type="entry name" value="Kinase-like_dom_sf"/>
</dbReference>
<dbReference type="PROSITE" id="PS00109">
    <property type="entry name" value="PROTEIN_KINASE_TYR"/>
    <property type="match status" value="1"/>
</dbReference>
<dbReference type="GO" id="GO:0043235">
    <property type="term" value="C:receptor complex"/>
    <property type="evidence" value="ECO:0007669"/>
    <property type="project" value="TreeGrafter"/>
</dbReference>
<evidence type="ECO:0000313" key="6">
    <source>
        <dbReference type="Proteomes" id="UP000078046"/>
    </source>
</evidence>
<feature type="binding site" evidence="3">
    <location>
        <position position="117"/>
    </location>
    <ligand>
        <name>ATP</name>
        <dbReference type="ChEBI" id="CHEBI:30616"/>
    </ligand>
</feature>
<dbReference type="InterPro" id="IPR017441">
    <property type="entry name" value="Protein_kinase_ATP_BS"/>
</dbReference>
<comment type="subcellular location">
    <subcellularLocation>
        <location evidence="1">Membrane</location>
        <topology evidence="1">Single-pass membrane protein</topology>
    </subcellularLocation>
</comment>
<dbReference type="InterPro" id="IPR036915">
    <property type="entry name" value="Cyclin-like_sf"/>
</dbReference>
<sequence length="672" mass="78950">MRLVTFIKKRKKNRANILMQPKPIDRNLDYAYQELNEVINLLPIDDISKLIDVNTFEENSNILYSKGGEWSSVIKDKGFLPINIISVEELSLDVMLGEGAFAEVYQGQYANEKVAIKSIYFPPEDEEIRKDCLFEILILRQLVHENIIKQLAIAFIKTGIYIVLEFMNMGNLLTFLRTSRPLCSTSFTKWRKPFRQQKLTRFSRNFKLFLKVSLEVSCGCKYLESKSFSHRDIASRNILLNVDRSGNIISKISDFGLSRELYKSQYYIMSMKKRFPVRWMPPEVLSDGYGKLPYGGFHNSEILSFLNEGGRLTIPTNCPSELYALMKCCWSDNTEKRPSFAHIYIKMIKFSKTSQKKSWIFRDNIALKELRQKNYFTNFNNLKEKITVQEIENVILHFVSLMKEYFTLFKQEIQNRCLFTAITLFKRFYLYSSPFKYPLREIMITCAFMAMKIGEFSIPIQSICSKVQHVIEFSNIYMSHSNAKLKGVEEYSKIILYFEQIVLDVVKYHITIYQPFRLRSGLLQYVKFAMSDLHFSLDVKQIIKESDNFIHKSLYTDVHFIYNPCLIALSALIYASNDFVEFIQKHDAEFDGNISDIKGNILNKSTPKLMWYFLYMEIIKTVDEEDDVKYSECNYHKTIGQYISPKYTPFTKEFNEIMDKLNLNEEIESDFL</sequence>
<evidence type="ECO:0000256" key="3">
    <source>
        <dbReference type="PROSITE-ProRule" id="PRU10141"/>
    </source>
</evidence>
<keyword evidence="3" id="KW-0067">ATP-binding</keyword>
<dbReference type="GO" id="GO:0004714">
    <property type="term" value="F:transmembrane receptor protein tyrosine kinase activity"/>
    <property type="evidence" value="ECO:0007669"/>
    <property type="project" value="UniProtKB-EC"/>
</dbReference>
<evidence type="ECO:0000259" key="4">
    <source>
        <dbReference type="PROSITE" id="PS50011"/>
    </source>
</evidence>
<dbReference type="PANTHER" id="PTHR24416:SF611">
    <property type="entry name" value="TYROSINE-PROTEIN KINASE TRANSMEMBRANE RECEPTOR ROR"/>
    <property type="match status" value="1"/>
</dbReference>
<dbReference type="SMART" id="SM00385">
    <property type="entry name" value="CYCLIN"/>
    <property type="match status" value="1"/>
</dbReference>